<organism evidence="1">
    <name type="scientific">marine metagenome</name>
    <dbReference type="NCBI Taxonomy" id="408172"/>
    <lineage>
        <taxon>unclassified sequences</taxon>
        <taxon>metagenomes</taxon>
        <taxon>ecological metagenomes</taxon>
    </lineage>
</organism>
<evidence type="ECO:0000313" key="1">
    <source>
        <dbReference type="EMBL" id="SVD85467.1"/>
    </source>
</evidence>
<dbReference type="EMBL" id="UINC01177692">
    <property type="protein sequence ID" value="SVD85467.1"/>
    <property type="molecule type" value="Genomic_DNA"/>
</dbReference>
<protein>
    <submittedName>
        <fullName evidence="1">Uncharacterized protein</fullName>
    </submittedName>
</protein>
<sequence length="77" mass="9250">MIILDSSIPAYEFNKILEIDSDIIAVDYETHTKLVDSNKKHELLDNYLEENERIDLYNFVLSKYDWYKNLNDNSKFE</sequence>
<name>A0A382YQA2_9ZZZZ</name>
<proteinExistence type="predicted"/>
<reference evidence="1" key="1">
    <citation type="submission" date="2018-05" db="EMBL/GenBank/DDBJ databases">
        <authorList>
            <person name="Lanie J.A."/>
            <person name="Ng W.-L."/>
            <person name="Kazmierczak K.M."/>
            <person name="Andrzejewski T.M."/>
            <person name="Davidsen T.M."/>
            <person name="Wayne K.J."/>
            <person name="Tettelin H."/>
            <person name="Glass J.I."/>
            <person name="Rusch D."/>
            <person name="Podicherti R."/>
            <person name="Tsui H.-C.T."/>
            <person name="Winkler M.E."/>
        </authorList>
    </citation>
    <scope>NUCLEOTIDE SEQUENCE</scope>
</reference>
<feature type="non-terminal residue" evidence="1">
    <location>
        <position position="77"/>
    </location>
</feature>
<accession>A0A382YQA2</accession>
<dbReference type="AlphaFoldDB" id="A0A382YQA2"/>
<gene>
    <name evidence="1" type="ORF">METZ01_LOCUS438321</name>
</gene>